<dbReference type="FunFam" id="3.40.1110.10:FF:000066">
    <property type="entry name" value="Cadmium-translocating P-type ATPase"/>
    <property type="match status" value="1"/>
</dbReference>
<dbReference type="InterPro" id="IPR044492">
    <property type="entry name" value="P_typ_ATPase_HD_dom"/>
</dbReference>
<dbReference type="GO" id="GO:0046872">
    <property type="term" value="F:metal ion binding"/>
    <property type="evidence" value="ECO:0007669"/>
    <property type="project" value="UniProtKB-KW"/>
</dbReference>
<dbReference type="InterPro" id="IPR017969">
    <property type="entry name" value="Heavy-metal-associated_CS"/>
</dbReference>
<evidence type="ECO:0000256" key="1">
    <source>
        <dbReference type="ARBA" id="ARBA00004651"/>
    </source>
</evidence>
<comment type="similarity">
    <text evidence="2 17">Belongs to the cation transport ATPase (P-type) (TC 3.A.3) family. Type IB subfamily.</text>
</comment>
<keyword evidence="5" id="KW-0597">Phosphoprotein</keyword>
<keyword evidence="10 17" id="KW-0067">ATP-binding</keyword>
<dbReference type="InterPro" id="IPR036163">
    <property type="entry name" value="HMA_dom_sf"/>
</dbReference>
<evidence type="ECO:0000256" key="10">
    <source>
        <dbReference type="ARBA" id="ARBA00022840"/>
    </source>
</evidence>
<keyword evidence="7 17" id="KW-0479">Metal-binding</keyword>
<dbReference type="PANTHER" id="PTHR48085">
    <property type="entry name" value="CADMIUM/ZINC-TRANSPORTING ATPASE HMA2-RELATED"/>
    <property type="match status" value="1"/>
</dbReference>
<keyword evidence="4" id="KW-0104">Cadmium</keyword>
<sequence length="713" mass="77169">MAKNTKKELILEGLCCANCAAKIEARVKILSGVDNASINFVNKVLTIEMGNPENVPKIIGMTKKIINHIEPDVVVKERSSFAEKSQEEEKNNGFLDLLKDKKDLIFILIGAIIYGITFFLNENFTFKLVLYIVAYLLIGSEVLIKSVKNILKGEVFDENFLMAVASIGAFAVKQYPEAVAVMLFYEIGEFFQDLAVDRSRKSITDLMDIKPDFANLKIGSDLKKVNPNDVAVGDIIVVKPGEKVPLDGKVIEGTSLLDTSNLTGESIPREASIGSLVLGGFINTSGVLTIEVNKSFGESSISKILELVENASSKKAKAENFITKFAKYYTPVVTFSALALAVIPPLILPDATFSNWIYRALVFLVISCPCALVISVPLGFFGGIGAASKKGILVKGSNYLEALNNSSIVVFDKTGTLTKGIFKVTDIFTANGFDKDTLMQYVSYAETYSNHPIAKSILQYYDKPINKDEIKNYTEISGLGVSATFKGKNILAGNSKLMISKNINFSHTDTFGSVVHIAIDNIYAGYVTISDEVKSDSASAIKALKSLGIKKTVMLTGDTKKAADIIGNQLGIDEIYSELLPQDKVYKLEQLFKNKTNKEQLLFVGDGINDAPVLSRADIGVAMGGLGSDAAIEAADIVIMDDAPSKLATALKIAKRTRGIVLQNIAFALGVKIILLLLGALGFATMWEAVFGDVGVALIAVLNSMRVLNVKNM</sequence>
<dbReference type="SFLD" id="SFLDS00003">
    <property type="entry name" value="Haloacid_Dehalogenase"/>
    <property type="match status" value="1"/>
</dbReference>
<protein>
    <submittedName>
        <fullName evidence="19">Cd2+/Zn2+-exporting ATPase</fullName>
    </submittedName>
</protein>
<dbReference type="PROSITE" id="PS50846">
    <property type="entry name" value="HMA_2"/>
    <property type="match status" value="1"/>
</dbReference>
<dbReference type="PRINTS" id="PR00941">
    <property type="entry name" value="CDATPASE"/>
</dbReference>
<dbReference type="OrthoDB" id="9760364at2"/>
<dbReference type="SFLD" id="SFLDG00002">
    <property type="entry name" value="C1.7:_P-type_atpase_like"/>
    <property type="match status" value="1"/>
</dbReference>
<dbReference type="STRING" id="1121291.SAMN02745134_00873"/>
<keyword evidence="6 17" id="KW-0812">Transmembrane</keyword>
<gene>
    <name evidence="19" type="ORF">SAMN02745134_00873</name>
</gene>
<comment type="subcellular location">
    <subcellularLocation>
        <location evidence="1">Cell membrane</location>
        <topology evidence="1">Multi-pass membrane protein</topology>
    </subcellularLocation>
</comment>
<dbReference type="Proteomes" id="UP000192468">
    <property type="component" value="Unassembled WGS sequence"/>
</dbReference>
<feature type="transmembrane region" description="Helical" evidence="17">
    <location>
        <begin position="328"/>
        <end position="348"/>
    </location>
</feature>
<comment type="catalytic activity">
    <reaction evidence="16">
        <text>Cd(2+)(in) + ATP + H2O = Cd(2+)(out) + ADP + phosphate + H(+)</text>
        <dbReference type="Rhea" id="RHEA:12132"/>
        <dbReference type="ChEBI" id="CHEBI:15377"/>
        <dbReference type="ChEBI" id="CHEBI:15378"/>
        <dbReference type="ChEBI" id="CHEBI:30616"/>
        <dbReference type="ChEBI" id="CHEBI:43474"/>
        <dbReference type="ChEBI" id="CHEBI:48775"/>
        <dbReference type="ChEBI" id="CHEBI:456216"/>
        <dbReference type="EC" id="7.2.2.21"/>
    </reaction>
</comment>
<keyword evidence="8 17" id="KW-0547">Nucleotide-binding</keyword>
<accession>A0A1W1X6X7</accession>
<evidence type="ECO:0000256" key="15">
    <source>
        <dbReference type="ARBA" id="ARBA00047308"/>
    </source>
</evidence>
<dbReference type="SUPFAM" id="SSF81653">
    <property type="entry name" value="Calcium ATPase, transduction domain A"/>
    <property type="match status" value="1"/>
</dbReference>
<reference evidence="19 20" key="1">
    <citation type="submission" date="2017-04" db="EMBL/GenBank/DDBJ databases">
        <authorList>
            <person name="Afonso C.L."/>
            <person name="Miller P.J."/>
            <person name="Scott M.A."/>
            <person name="Spackman E."/>
            <person name="Goraichik I."/>
            <person name="Dimitrov K.M."/>
            <person name="Suarez D.L."/>
            <person name="Swayne D.E."/>
        </authorList>
    </citation>
    <scope>NUCLEOTIDE SEQUENCE [LARGE SCALE GENOMIC DNA]</scope>
    <source>
        <strain evidence="19 20">DSM 12555</strain>
    </source>
</reference>
<dbReference type="InterPro" id="IPR018303">
    <property type="entry name" value="ATPase_P-typ_P_site"/>
</dbReference>
<dbReference type="InterPro" id="IPR059000">
    <property type="entry name" value="ATPase_P-type_domA"/>
</dbReference>
<dbReference type="PRINTS" id="PR00119">
    <property type="entry name" value="CATATPASE"/>
</dbReference>
<dbReference type="SUPFAM" id="SSF56784">
    <property type="entry name" value="HAD-like"/>
    <property type="match status" value="1"/>
</dbReference>
<keyword evidence="13 17" id="KW-1133">Transmembrane helix</keyword>
<proteinExistence type="inferred from homology"/>
<keyword evidence="20" id="KW-1185">Reference proteome</keyword>
<dbReference type="Gene3D" id="3.30.70.100">
    <property type="match status" value="1"/>
</dbReference>
<dbReference type="Pfam" id="PF00122">
    <property type="entry name" value="E1-E2_ATPase"/>
    <property type="match status" value="1"/>
</dbReference>
<dbReference type="PANTHER" id="PTHR48085:SF5">
    <property type="entry name" value="CADMIUM_ZINC-TRANSPORTING ATPASE HMA4-RELATED"/>
    <property type="match status" value="1"/>
</dbReference>
<evidence type="ECO:0000256" key="6">
    <source>
        <dbReference type="ARBA" id="ARBA00022692"/>
    </source>
</evidence>
<dbReference type="NCBIfam" id="TIGR01494">
    <property type="entry name" value="ATPase_P-type"/>
    <property type="match status" value="1"/>
</dbReference>
<keyword evidence="11" id="KW-0460">Magnesium</keyword>
<evidence type="ECO:0000256" key="17">
    <source>
        <dbReference type="RuleBase" id="RU362081"/>
    </source>
</evidence>
<dbReference type="InterPro" id="IPR036412">
    <property type="entry name" value="HAD-like_sf"/>
</dbReference>
<dbReference type="NCBIfam" id="TIGR01525">
    <property type="entry name" value="ATPase-IB_hvy"/>
    <property type="match status" value="1"/>
</dbReference>
<evidence type="ECO:0000256" key="3">
    <source>
        <dbReference type="ARBA" id="ARBA00022475"/>
    </source>
</evidence>
<name>A0A1W1X6X7_9CLOT</name>
<evidence type="ECO:0000256" key="5">
    <source>
        <dbReference type="ARBA" id="ARBA00022553"/>
    </source>
</evidence>
<dbReference type="GO" id="GO:0008551">
    <property type="term" value="F:P-type cadmium transporter activity"/>
    <property type="evidence" value="ECO:0007669"/>
    <property type="project" value="UniProtKB-EC"/>
</dbReference>
<evidence type="ECO:0000256" key="9">
    <source>
        <dbReference type="ARBA" id="ARBA00022833"/>
    </source>
</evidence>
<organism evidence="19 20">
    <name type="scientific">Clostridium acidisoli DSM 12555</name>
    <dbReference type="NCBI Taxonomy" id="1121291"/>
    <lineage>
        <taxon>Bacteria</taxon>
        <taxon>Bacillati</taxon>
        <taxon>Bacillota</taxon>
        <taxon>Clostridia</taxon>
        <taxon>Eubacteriales</taxon>
        <taxon>Clostridiaceae</taxon>
        <taxon>Clostridium</taxon>
    </lineage>
</organism>
<evidence type="ECO:0000256" key="14">
    <source>
        <dbReference type="ARBA" id="ARBA00023136"/>
    </source>
</evidence>
<dbReference type="InterPro" id="IPR027256">
    <property type="entry name" value="P-typ_ATPase_IB"/>
</dbReference>
<dbReference type="PROSITE" id="PS01047">
    <property type="entry name" value="HMA_1"/>
    <property type="match status" value="1"/>
</dbReference>
<dbReference type="PROSITE" id="PS00154">
    <property type="entry name" value="ATPASE_E1_E2"/>
    <property type="match status" value="1"/>
</dbReference>
<dbReference type="InterPro" id="IPR051014">
    <property type="entry name" value="Cation_Transport_ATPase_IB"/>
</dbReference>
<dbReference type="RefSeq" id="WP_084114074.1">
    <property type="nucleotide sequence ID" value="NZ_FWXH01000002.1"/>
</dbReference>
<evidence type="ECO:0000256" key="4">
    <source>
        <dbReference type="ARBA" id="ARBA00022539"/>
    </source>
</evidence>
<evidence type="ECO:0000256" key="12">
    <source>
        <dbReference type="ARBA" id="ARBA00022967"/>
    </source>
</evidence>
<dbReference type="InterPro" id="IPR023214">
    <property type="entry name" value="HAD_sf"/>
</dbReference>
<dbReference type="InterPro" id="IPR001757">
    <property type="entry name" value="P_typ_ATPase"/>
</dbReference>
<dbReference type="AlphaFoldDB" id="A0A1W1X6X7"/>
<dbReference type="CDD" id="cd00371">
    <property type="entry name" value="HMA"/>
    <property type="match status" value="1"/>
</dbReference>
<evidence type="ECO:0000313" key="20">
    <source>
        <dbReference type="Proteomes" id="UP000192468"/>
    </source>
</evidence>
<evidence type="ECO:0000256" key="2">
    <source>
        <dbReference type="ARBA" id="ARBA00006024"/>
    </source>
</evidence>
<comment type="catalytic activity">
    <reaction evidence="15">
        <text>Zn(2+)(in) + ATP + H2O = Zn(2+)(out) + ADP + phosphate + H(+)</text>
        <dbReference type="Rhea" id="RHEA:20621"/>
        <dbReference type="ChEBI" id="CHEBI:15377"/>
        <dbReference type="ChEBI" id="CHEBI:15378"/>
        <dbReference type="ChEBI" id="CHEBI:29105"/>
        <dbReference type="ChEBI" id="CHEBI:30616"/>
        <dbReference type="ChEBI" id="CHEBI:43474"/>
        <dbReference type="ChEBI" id="CHEBI:456216"/>
        <dbReference type="EC" id="7.2.2.12"/>
    </reaction>
</comment>
<keyword evidence="3 17" id="KW-1003">Cell membrane</keyword>
<evidence type="ECO:0000256" key="7">
    <source>
        <dbReference type="ARBA" id="ARBA00022723"/>
    </source>
</evidence>
<evidence type="ECO:0000256" key="13">
    <source>
        <dbReference type="ARBA" id="ARBA00022989"/>
    </source>
</evidence>
<evidence type="ECO:0000313" key="19">
    <source>
        <dbReference type="EMBL" id="SMC19573.1"/>
    </source>
</evidence>
<feature type="transmembrane region" description="Helical" evidence="17">
    <location>
        <begin position="689"/>
        <end position="708"/>
    </location>
</feature>
<dbReference type="GO" id="GO:0016887">
    <property type="term" value="F:ATP hydrolysis activity"/>
    <property type="evidence" value="ECO:0007669"/>
    <property type="project" value="InterPro"/>
</dbReference>
<feature type="transmembrane region" description="Helical" evidence="17">
    <location>
        <begin position="360"/>
        <end position="387"/>
    </location>
</feature>
<dbReference type="FunFam" id="2.70.150.10:FF:000002">
    <property type="entry name" value="Copper-transporting ATPase 1, putative"/>
    <property type="match status" value="1"/>
</dbReference>
<dbReference type="SUPFAM" id="SSF81665">
    <property type="entry name" value="Calcium ATPase, transmembrane domain M"/>
    <property type="match status" value="1"/>
</dbReference>
<evidence type="ECO:0000256" key="8">
    <source>
        <dbReference type="ARBA" id="ARBA00022741"/>
    </source>
</evidence>
<dbReference type="InterPro" id="IPR023298">
    <property type="entry name" value="ATPase_P-typ_TM_dom_sf"/>
</dbReference>
<keyword evidence="14 17" id="KW-0472">Membrane</keyword>
<feature type="transmembrane region" description="Helical" evidence="17">
    <location>
        <begin position="104"/>
        <end position="120"/>
    </location>
</feature>
<dbReference type="Gene3D" id="3.40.1110.10">
    <property type="entry name" value="Calcium-transporting ATPase, cytoplasmic domain N"/>
    <property type="match status" value="1"/>
</dbReference>
<feature type="transmembrane region" description="Helical" evidence="17">
    <location>
        <begin position="661"/>
        <end position="683"/>
    </location>
</feature>
<dbReference type="GO" id="GO:0005524">
    <property type="term" value="F:ATP binding"/>
    <property type="evidence" value="ECO:0007669"/>
    <property type="project" value="UniProtKB-UniRule"/>
</dbReference>
<dbReference type="InterPro" id="IPR006121">
    <property type="entry name" value="HMA_dom"/>
</dbReference>
<dbReference type="Gene3D" id="2.70.150.10">
    <property type="entry name" value="Calcium-transporting ATPase, cytoplasmic transduction domain A"/>
    <property type="match status" value="1"/>
</dbReference>
<dbReference type="GO" id="GO:0005886">
    <property type="term" value="C:plasma membrane"/>
    <property type="evidence" value="ECO:0007669"/>
    <property type="project" value="UniProtKB-SubCell"/>
</dbReference>
<dbReference type="InterPro" id="IPR008250">
    <property type="entry name" value="ATPase_P-typ_transduc_dom_A_sf"/>
</dbReference>
<feature type="domain" description="HMA" evidence="18">
    <location>
        <begin position="5"/>
        <end position="70"/>
    </location>
</feature>
<dbReference type="NCBIfam" id="TIGR01512">
    <property type="entry name" value="ATPase-IB2_Cd"/>
    <property type="match status" value="1"/>
</dbReference>
<keyword evidence="9" id="KW-0862">Zinc</keyword>
<keyword evidence="12" id="KW-1278">Translocase</keyword>
<dbReference type="Gene3D" id="3.40.50.1000">
    <property type="entry name" value="HAD superfamily/HAD-like"/>
    <property type="match status" value="1"/>
</dbReference>
<dbReference type="InterPro" id="IPR023299">
    <property type="entry name" value="ATPase_P-typ_cyto_dom_N"/>
</dbReference>
<evidence type="ECO:0000256" key="11">
    <source>
        <dbReference type="ARBA" id="ARBA00022842"/>
    </source>
</evidence>
<dbReference type="SUPFAM" id="SSF55008">
    <property type="entry name" value="HMA, heavy metal-associated domain"/>
    <property type="match status" value="1"/>
</dbReference>
<dbReference type="CDD" id="cd07548">
    <property type="entry name" value="P-type_ATPase-Cd_Zn_Co_like"/>
    <property type="match status" value="1"/>
</dbReference>
<dbReference type="Pfam" id="PF00702">
    <property type="entry name" value="Hydrolase"/>
    <property type="match status" value="1"/>
</dbReference>
<dbReference type="Pfam" id="PF00403">
    <property type="entry name" value="HMA"/>
    <property type="match status" value="1"/>
</dbReference>
<dbReference type="EMBL" id="FWXH01000002">
    <property type="protein sequence ID" value="SMC19573.1"/>
    <property type="molecule type" value="Genomic_DNA"/>
</dbReference>
<evidence type="ECO:0000259" key="18">
    <source>
        <dbReference type="PROSITE" id="PS50846"/>
    </source>
</evidence>
<feature type="transmembrane region" description="Helical" evidence="17">
    <location>
        <begin position="126"/>
        <end position="144"/>
    </location>
</feature>
<evidence type="ECO:0000256" key="16">
    <source>
        <dbReference type="ARBA" id="ARBA00049338"/>
    </source>
</evidence>
<dbReference type="SFLD" id="SFLDF00027">
    <property type="entry name" value="p-type_atpase"/>
    <property type="match status" value="1"/>
</dbReference>
<dbReference type="GO" id="GO:0016463">
    <property type="term" value="F:P-type zinc transporter activity"/>
    <property type="evidence" value="ECO:0007669"/>
    <property type="project" value="UniProtKB-EC"/>
</dbReference>